<name>A0ACC3SN33_9PEZI</name>
<sequence>MQTPFIMDLPSPRVGEVPPALSPLDAFAMHSRMLAKKFEEKNGRRVSRLPHTEIARELAKRPDFFRAFSSGSESSTRDIEDEDDEEDQQQPGSHMLKVTSDKDRPVSQYPRFSNIIEEPDTSSTPADDQWFDCADGSASKDQGYFGISVPRASSPEPLDRRSGRPAISPNVPSLTSSVDSVQSSQSRTLTNESTSSRRNEYGLAPPRSPMHPRSPRSIASIRSVPVEDDDSGARVSYEHMSTRKSSNSSYISASRPPLTPDMQPICRSPSLMSEYSQASGHMQKPSLNFSRPLSSSGQTPRSNMRPSFDERPSLDSRPSFDSPYAQSTMTGSPSRPRRGRMEEAPNNDSMDPRYGANAPHVAGAPSYIYAKYSLPRGRTIERGEIGSRDSWGEHQFAWEEEAPSLQKADMREPTLPFDDDVEELTSQSRQLALNQPTVTVSRSQSAERPPSARPKAAHKSAPSTPSVTSQSTDKTIRLSHLRNSPSAEISGLSPEEHLEKGIECHTSGSLSKSTYHLRLAAKAGLPTAMLLYALACRHGWGMRPNQADGVAWLKRALDSAGVDLSSDADPLATATRNSTIVLSAQQSKERKAQFALAVYELGMSYMNGWGIPRDRTLAVRCFEIAGGWGDADALAEAGYCYTEGVGCKKNLKKAAGFYRKAAEGGISMAGNSW</sequence>
<evidence type="ECO:0000313" key="2">
    <source>
        <dbReference type="Proteomes" id="UP001320706"/>
    </source>
</evidence>
<comment type="caution">
    <text evidence="1">The sequence shown here is derived from an EMBL/GenBank/DDBJ whole genome shotgun (WGS) entry which is preliminary data.</text>
</comment>
<reference evidence="1" key="1">
    <citation type="submission" date="2024-02" db="EMBL/GenBank/DDBJ databases">
        <title>Metagenome Assembled Genome of Zalaria obscura JY119.</title>
        <authorList>
            <person name="Vighnesh L."/>
            <person name="Jagadeeshwari U."/>
            <person name="Venkata Ramana C."/>
            <person name="Sasikala C."/>
        </authorList>
    </citation>
    <scope>NUCLEOTIDE SEQUENCE</scope>
    <source>
        <strain evidence="1">JY119</strain>
    </source>
</reference>
<keyword evidence="2" id="KW-1185">Reference proteome</keyword>
<dbReference type="EMBL" id="JAMKPW020000003">
    <property type="protein sequence ID" value="KAK8219882.1"/>
    <property type="molecule type" value="Genomic_DNA"/>
</dbReference>
<evidence type="ECO:0000313" key="1">
    <source>
        <dbReference type="EMBL" id="KAK8219882.1"/>
    </source>
</evidence>
<gene>
    <name evidence="1" type="ORF">M8818_000856</name>
</gene>
<protein>
    <submittedName>
        <fullName evidence="1">Uncharacterized protein</fullName>
    </submittedName>
</protein>
<proteinExistence type="predicted"/>
<organism evidence="1 2">
    <name type="scientific">Zalaria obscura</name>
    <dbReference type="NCBI Taxonomy" id="2024903"/>
    <lineage>
        <taxon>Eukaryota</taxon>
        <taxon>Fungi</taxon>
        <taxon>Dikarya</taxon>
        <taxon>Ascomycota</taxon>
        <taxon>Pezizomycotina</taxon>
        <taxon>Dothideomycetes</taxon>
        <taxon>Dothideomycetidae</taxon>
        <taxon>Dothideales</taxon>
        <taxon>Zalariaceae</taxon>
        <taxon>Zalaria</taxon>
    </lineage>
</organism>
<accession>A0ACC3SN33</accession>
<dbReference type="Proteomes" id="UP001320706">
    <property type="component" value="Unassembled WGS sequence"/>
</dbReference>